<evidence type="ECO:0000313" key="2">
    <source>
        <dbReference type="Proteomes" id="UP001234178"/>
    </source>
</evidence>
<keyword evidence="2" id="KW-1185">Reference proteome</keyword>
<proteinExistence type="predicted"/>
<name>A0ABR0AI16_9CRUS</name>
<dbReference type="Proteomes" id="UP001234178">
    <property type="component" value="Unassembled WGS sequence"/>
</dbReference>
<organism evidence="1 2">
    <name type="scientific">Daphnia magna</name>
    <dbReference type="NCBI Taxonomy" id="35525"/>
    <lineage>
        <taxon>Eukaryota</taxon>
        <taxon>Metazoa</taxon>
        <taxon>Ecdysozoa</taxon>
        <taxon>Arthropoda</taxon>
        <taxon>Crustacea</taxon>
        <taxon>Branchiopoda</taxon>
        <taxon>Diplostraca</taxon>
        <taxon>Cladocera</taxon>
        <taxon>Anomopoda</taxon>
        <taxon>Daphniidae</taxon>
        <taxon>Daphnia</taxon>
    </lineage>
</organism>
<accession>A0ABR0AI16</accession>
<protein>
    <submittedName>
        <fullName evidence="1">Uncharacterized protein</fullName>
    </submittedName>
</protein>
<comment type="caution">
    <text evidence="1">The sequence shown here is derived from an EMBL/GenBank/DDBJ whole genome shotgun (WGS) entry which is preliminary data.</text>
</comment>
<reference evidence="1 2" key="1">
    <citation type="journal article" date="2023" name="Nucleic Acids Res.">
        <title>The hologenome of Daphnia magna reveals possible DNA methylation and microbiome-mediated evolution of the host genome.</title>
        <authorList>
            <person name="Chaturvedi A."/>
            <person name="Li X."/>
            <person name="Dhandapani V."/>
            <person name="Marshall H."/>
            <person name="Kissane S."/>
            <person name="Cuenca-Cambronero M."/>
            <person name="Asole G."/>
            <person name="Calvet F."/>
            <person name="Ruiz-Romero M."/>
            <person name="Marangio P."/>
            <person name="Guigo R."/>
            <person name="Rago D."/>
            <person name="Mirbahai L."/>
            <person name="Eastwood N."/>
            <person name="Colbourne J.K."/>
            <person name="Zhou J."/>
            <person name="Mallon E."/>
            <person name="Orsini L."/>
        </authorList>
    </citation>
    <scope>NUCLEOTIDE SEQUENCE [LARGE SCALE GENOMIC DNA]</scope>
    <source>
        <strain evidence="1">LRV0_1</strain>
    </source>
</reference>
<dbReference type="EMBL" id="JAOYFB010000037">
    <property type="protein sequence ID" value="KAK4024729.1"/>
    <property type="molecule type" value="Genomic_DNA"/>
</dbReference>
<sequence>MSKGDIEQGDGENVVYKTKASNKDRKIRKSSLWFMLIVQPGRVGATNCPGDGVSLGGCSSIVDIRLKKTCHCI</sequence>
<evidence type="ECO:0000313" key="1">
    <source>
        <dbReference type="EMBL" id="KAK4024729.1"/>
    </source>
</evidence>
<gene>
    <name evidence="1" type="ORF">OUZ56_010150</name>
</gene>